<name>A0AAV3P117_LITER</name>
<sequence>MRENHLQTPQRDPSLANRRGKSNPDSSKSSNKIVRKNLNAEFSEASGEVSAVATPNNSITEISDDNIIIKSVESFVDSSDPVNMPLSLVDSSSDLTSSSTITTSGTKGEGTGQIVESKSLTITSVKSELVVEQLKEAMGQVLTSKDVHARSKKILDVAVNVLIEDLHGIHISDNNWFNHQTSMKAFVVLLNFACILSSIWFVVSGNQRAPFGPTPT</sequence>
<dbReference type="Proteomes" id="UP001454036">
    <property type="component" value="Unassembled WGS sequence"/>
</dbReference>
<evidence type="ECO:0000256" key="1">
    <source>
        <dbReference type="SAM" id="MobiDB-lite"/>
    </source>
</evidence>
<evidence type="ECO:0000313" key="4">
    <source>
        <dbReference type="Proteomes" id="UP001454036"/>
    </source>
</evidence>
<keyword evidence="4" id="KW-1185">Reference proteome</keyword>
<keyword evidence="2" id="KW-1133">Transmembrane helix</keyword>
<dbReference type="AlphaFoldDB" id="A0AAV3P117"/>
<keyword evidence="2" id="KW-0812">Transmembrane</keyword>
<evidence type="ECO:0000313" key="3">
    <source>
        <dbReference type="EMBL" id="GAA0145300.1"/>
    </source>
</evidence>
<feature type="transmembrane region" description="Helical" evidence="2">
    <location>
        <begin position="185"/>
        <end position="203"/>
    </location>
</feature>
<dbReference type="EMBL" id="BAABME010000761">
    <property type="protein sequence ID" value="GAA0145300.1"/>
    <property type="molecule type" value="Genomic_DNA"/>
</dbReference>
<proteinExistence type="predicted"/>
<feature type="region of interest" description="Disordered" evidence="1">
    <location>
        <begin position="1"/>
        <end position="32"/>
    </location>
</feature>
<gene>
    <name evidence="3" type="ORF">LIER_05526</name>
</gene>
<keyword evidence="2" id="KW-0472">Membrane</keyword>
<accession>A0AAV3P117</accession>
<evidence type="ECO:0000256" key="2">
    <source>
        <dbReference type="SAM" id="Phobius"/>
    </source>
</evidence>
<protein>
    <submittedName>
        <fullName evidence="3">Uncharacterized protein</fullName>
    </submittedName>
</protein>
<feature type="compositionally biased region" description="Low complexity" evidence="1">
    <location>
        <begin position="23"/>
        <end position="32"/>
    </location>
</feature>
<comment type="caution">
    <text evidence="3">The sequence shown here is derived from an EMBL/GenBank/DDBJ whole genome shotgun (WGS) entry which is preliminary data.</text>
</comment>
<reference evidence="3 4" key="1">
    <citation type="submission" date="2024-01" db="EMBL/GenBank/DDBJ databases">
        <title>The complete chloroplast genome sequence of Lithospermum erythrorhizon: insights into the phylogenetic relationship among Boraginaceae species and the maternal lineages of purple gromwells.</title>
        <authorList>
            <person name="Okada T."/>
            <person name="Watanabe K."/>
        </authorList>
    </citation>
    <scope>NUCLEOTIDE SEQUENCE [LARGE SCALE GENOMIC DNA]</scope>
</reference>
<feature type="compositionally biased region" description="Polar residues" evidence="1">
    <location>
        <begin position="1"/>
        <end position="11"/>
    </location>
</feature>
<organism evidence="3 4">
    <name type="scientific">Lithospermum erythrorhizon</name>
    <name type="common">Purple gromwell</name>
    <name type="synonym">Lithospermum officinale var. erythrorhizon</name>
    <dbReference type="NCBI Taxonomy" id="34254"/>
    <lineage>
        <taxon>Eukaryota</taxon>
        <taxon>Viridiplantae</taxon>
        <taxon>Streptophyta</taxon>
        <taxon>Embryophyta</taxon>
        <taxon>Tracheophyta</taxon>
        <taxon>Spermatophyta</taxon>
        <taxon>Magnoliopsida</taxon>
        <taxon>eudicotyledons</taxon>
        <taxon>Gunneridae</taxon>
        <taxon>Pentapetalae</taxon>
        <taxon>asterids</taxon>
        <taxon>lamiids</taxon>
        <taxon>Boraginales</taxon>
        <taxon>Boraginaceae</taxon>
        <taxon>Boraginoideae</taxon>
        <taxon>Lithospermeae</taxon>
        <taxon>Lithospermum</taxon>
    </lineage>
</organism>